<keyword evidence="2" id="KW-1185">Reference proteome</keyword>
<evidence type="ECO:0000313" key="2">
    <source>
        <dbReference type="Proteomes" id="UP000724584"/>
    </source>
</evidence>
<dbReference type="EMBL" id="JAGIZQ010000007">
    <property type="protein sequence ID" value="KAH6617304.1"/>
    <property type="molecule type" value="Genomic_DNA"/>
</dbReference>
<comment type="caution">
    <text evidence="1">The sequence shown here is derived from an EMBL/GenBank/DDBJ whole genome shotgun (WGS) entry which is preliminary data.</text>
</comment>
<name>A0ACB7NX07_9PEZI</name>
<dbReference type="Proteomes" id="UP000724584">
    <property type="component" value="Unassembled WGS sequence"/>
</dbReference>
<protein>
    <submittedName>
        <fullName evidence="1">Uncharacterized protein</fullName>
    </submittedName>
</protein>
<accession>A0ACB7NX07</accession>
<organism evidence="1 2">
    <name type="scientific">Chaetomium tenue</name>
    <dbReference type="NCBI Taxonomy" id="1854479"/>
    <lineage>
        <taxon>Eukaryota</taxon>
        <taxon>Fungi</taxon>
        <taxon>Dikarya</taxon>
        <taxon>Ascomycota</taxon>
        <taxon>Pezizomycotina</taxon>
        <taxon>Sordariomycetes</taxon>
        <taxon>Sordariomycetidae</taxon>
        <taxon>Sordariales</taxon>
        <taxon>Chaetomiaceae</taxon>
        <taxon>Chaetomium</taxon>
    </lineage>
</organism>
<sequence>MTYKLFHNVKNDGSNNSGSSKTDNMPPDRATTSTPSETIGSDVEGGDTELVRQGRSQIYHKYFSGDNKYFNVENDHSQEWGGLALRLVPDPGARCYKKRRGQLSLILEAPTYPA</sequence>
<gene>
    <name evidence="1" type="ORF">F5144DRAFT_586123</name>
</gene>
<evidence type="ECO:0000313" key="1">
    <source>
        <dbReference type="EMBL" id="KAH6617304.1"/>
    </source>
</evidence>
<reference evidence="1 2" key="1">
    <citation type="journal article" date="2021" name="Nat. Commun.">
        <title>Genetic determinants of endophytism in the Arabidopsis root mycobiome.</title>
        <authorList>
            <person name="Mesny F."/>
            <person name="Miyauchi S."/>
            <person name="Thiergart T."/>
            <person name="Pickel B."/>
            <person name="Atanasova L."/>
            <person name="Karlsson M."/>
            <person name="Huettel B."/>
            <person name="Barry K.W."/>
            <person name="Haridas S."/>
            <person name="Chen C."/>
            <person name="Bauer D."/>
            <person name="Andreopoulos W."/>
            <person name="Pangilinan J."/>
            <person name="LaButti K."/>
            <person name="Riley R."/>
            <person name="Lipzen A."/>
            <person name="Clum A."/>
            <person name="Drula E."/>
            <person name="Henrissat B."/>
            <person name="Kohler A."/>
            <person name="Grigoriev I.V."/>
            <person name="Martin F.M."/>
            <person name="Hacquard S."/>
        </authorList>
    </citation>
    <scope>NUCLEOTIDE SEQUENCE [LARGE SCALE GENOMIC DNA]</scope>
    <source>
        <strain evidence="1 2">MPI-SDFR-AT-0079</strain>
    </source>
</reference>
<proteinExistence type="predicted"/>